<evidence type="ECO:0000256" key="1">
    <source>
        <dbReference type="SAM" id="MobiDB-lite"/>
    </source>
</evidence>
<dbReference type="InterPro" id="IPR022742">
    <property type="entry name" value="Hydrolase_4"/>
</dbReference>
<dbReference type="OrthoDB" id="446723at2759"/>
<evidence type="ECO:0000313" key="4">
    <source>
        <dbReference type="Proteomes" id="UP001152747"/>
    </source>
</evidence>
<dbReference type="GO" id="GO:0010008">
    <property type="term" value="C:endosome membrane"/>
    <property type="evidence" value="ECO:0007669"/>
    <property type="project" value="TreeGrafter"/>
</dbReference>
<evidence type="ECO:0000313" key="3">
    <source>
        <dbReference type="EMBL" id="CAI5441668.1"/>
    </source>
</evidence>
<keyword evidence="4" id="KW-1185">Reference proteome</keyword>
<dbReference type="PANTHER" id="PTHR12277">
    <property type="entry name" value="ALPHA/BETA HYDROLASE DOMAIN-CONTAINING PROTEIN"/>
    <property type="match status" value="1"/>
</dbReference>
<dbReference type="Proteomes" id="UP001152747">
    <property type="component" value="Unassembled WGS sequence"/>
</dbReference>
<accession>A0A9P1MWP2</accession>
<dbReference type="AlphaFoldDB" id="A0A9P1MWP2"/>
<dbReference type="PANTHER" id="PTHR12277:SF39">
    <property type="entry name" value="SERINE AMINOPEPTIDASE S33 DOMAIN-CONTAINING PROTEIN"/>
    <property type="match status" value="1"/>
</dbReference>
<protein>
    <recommendedName>
        <fullName evidence="2">Serine aminopeptidase S33 domain-containing protein</fullName>
    </recommendedName>
</protein>
<dbReference type="InterPro" id="IPR029058">
    <property type="entry name" value="AB_hydrolase_fold"/>
</dbReference>
<dbReference type="GO" id="GO:0008474">
    <property type="term" value="F:palmitoyl-(protein) hydrolase activity"/>
    <property type="evidence" value="ECO:0007669"/>
    <property type="project" value="TreeGrafter"/>
</dbReference>
<name>A0A9P1MWP2_9PELO</name>
<dbReference type="EMBL" id="CANHGI010000002">
    <property type="protein sequence ID" value="CAI5441668.1"/>
    <property type="molecule type" value="Genomic_DNA"/>
</dbReference>
<feature type="domain" description="Serine aminopeptidase S33" evidence="2">
    <location>
        <begin position="164"/>
        <end position="242"/>
    </location>
</feature>
<dbReference type="GO" id="GO:0005886">
    <property type="term" value="C:plasma membrane"/>
    <property type="evidence" value="ECO:0007669"/>
    <property type="project" value="TreeGrafter"/>
</dbReference>
<gene>
    <name evidence="3" type="ORF">CAMP_LOCUS4305</name>
</gene>
<sequence>MPRRRAEHGHQKPGCCELLLNLICGCGMCCFMFCCPPIPSIIVKKFAFHPPEKDLTYRIVSKNESDRKIKNISDLKNNEDIELIIRKMDKKNEEHCFSKEEVEVFSVETDRKNNIVCVRCYPKQQSKHSQLQDQVILFCQPNSSDLGGYLQPTFMNFLSYANYFEMDVFAFDYSGFGYSSGSPSEKNINSDVRAVYKKVRELCPEKRIVLFGFSIGTTAVIDLASSNPDDLAGVILVAPFTSGIRLMTGKADDPKTCCADSFTSYDKIGKIDCKVLICHGDSDEMIPLIHGLTLNEKLKNPAPIAIIRGATHQNILSPSHITTFDRILRFLKTETNLSSRSNERKRKEDKNEESVESEHDDK</sequence>
<dbReference type="SUPFAM" id="SSF53474">
    <property type="entry name" value="alpha/beta-Hydrolases"/>
    <property type="match status" value="1"/>
</dbReference>
<feature type="compositionally biased region" description="Basic and acidic residues" evidence="1">
    <location>
        <begin position="341"/>
        <end position="362"/>
    </location>
</feature>
<dbReference type="Pfam" id="PF12146">
    <property type="entry name" value="Hydrolase_4"/>
    <property type="match status" value="1"/>
</dbReference>
<evidence type="ECO:0000259" key="2">
    <source>
        <dbReference type="Pfam" id="PF12146"/>
    </source>
</evidence>
<feature type="region of interest" description="Disordered" evidence="1">
    <location>
        <begin position="337"/>
        <end position="362"/>
    </location>
</feature>
<reference evidence="3" key="1">
    <citation type="submission" date="2022-11" db="EMBL/GenBank/DDBJ databases">
        <authorList>
            <person name="Kikuchi T."/>
        </authorList>
    </citation>
    <scope>NUCLEOTIDE SEQUENCE</scope>
    <source>
        <strain evidence="3">PS1010</strain>
    </source>
</reference>
<organism evidence="3 4">
    <name type="scientific">Caenorhabditis angaria</name>
    <dbReference type="NCBI Taxonomy" id="860376"/>
    <lineage>
        <taxon>Eukaryota</taxon>
        <taxon>Metazoa</taxon>
        <taxon>Ecdysozoa</taxon>
        <taxon>Nematoda</taxon>
        <taxon>Chromadorea</taxon>
        <taxon>Rhabditida</taxon>
        <taxon>Rhabditina</taxon>
        <taxon>Rhabditomorpha</taxon>
        <taxon>Rhabditoidea</taxon>
        <taxon>Rhabditidae</taxon>
        <taxon>Peloderinae</taxon>
        <taxon>Caenorhabditis</taxon>
    </lineage>
</organism>
<proteinExistence type="predicted"/>
<comment type="caution">
    <text evidence="3">The sequence shown here is derived from an EMBL/GenBank/DDBJ whole genome shotgun (WGS) entry which is preliminary data.</text>
</comment>
<dbReference type="Gene3D" id="3.40.50.1820">
    <property type="entry name" value="alpha/beta hydrolase"/>
    <property type="match status" value="1"/>
</dbReference>